<dbReference type="PROSITE" id="PS00086">
    <property type="entry name" value="CYTOCHROME_P450"/>
    <property type="match status" value="1"/>
</dbReference>
<keyword evidence="3 4" id="KW-0408">Iron</keyword>
<evidence type="ECO:0000256" key="2">
    <source>
        <dbReference type="ARBA" id="ARBA00010617"/>
    </source>
</evidence>
<dbReference type="Proteomes" id="UP000218418">
    <property type="component" value="Chromosome"/>
</dbReference>
<gene>
    <name evidence="5" type="ORF">NIES267_34030</name>
</gene>
<dbReference type="SUPFAM" id="SSF48264">
    <property type="entry name" value="Cytochrome P450"/>
    <property type="match status" value="1"/>
</dbReference>
<keyword evidence="4" id="KW-0560">Oxidoreductase</keyword>
<proteinExistence type="inferred from homology"/>
<dbReference type="PANTHER" id="PTHR24305">
    <property type="entry name" value="CYTOCHROME P450"/>
    <property type="match status" value="1"/>
</dbReference>
<dbReference type="InterPro" id="IPR001128">
    <property type="entry name" value="Cyt_P450"/>
</dbReference>
<dbReference type="InterPro" id="IPR036396">
    <property type="entry name" value="Cyt_P450_sf"/>
</dbReference>
<comment type="similarity">
    <text evidence="2 4">Belongs to the cytochrome P450 family.</text>
</comment>
<dbReference type="GO" id="GO:0016705">
    <property type="term" value="F:oxidoreductase activity, acting on paired donors, with incorporation or reduction of molecular oxygen"/>
    <property type="evidence" value="ECO:0007669"/>
    <property type="project" value="InterPro"/>
</dbReference>
<dbReference type="CDD" id="cd11053">
    <property type="entry name" value="CYP110-like"/>
    <property type="match status" value="1"/>
</dbReference>
<comment type="cofactor">
    <cofactor evidence="1 3">
        <name>heme</name>
        <dbReference type="ChEBI" id="CHEBI:30413"/>
    </cofactor>
</comment>
<organism evidence="5 6">
    <name type="scientific">Calothrix parasitica NIES-267</name>
    <dbReference type="NCBI Taxonomy" id="1973488"/>
    <lineage>
        <taxon>Bacteria</taxon>
        <taxon>Bacillati</taxon>
        <taxon>Cyanobacteriota</taxon>
        <taxon>Cyanophyceae</taxon>
        <taxon>Nostocales</taxon>
        <taxon>Calotrichaceae</taxon>
        <taxon>Calothrix</taxon>
    </lineage>
</organism>
<dbReference type="GO" id="GO:0005506">
    <property type="term" value="F:iron ion binding"/>
    <property type="evidence" value="ECO:0007669"/>
    <property type="project" value="InterPro"/>
</dbReference>
<dbReference type="AlphaFoldDB" id="A0A1Z4LRN6"/>
<dbReference type="InterPro" id="IPR050121">
    <property type="entry name" value="Cytochrome_P450_monoxygenase"/>
</dbReference>
<keyword evidence="3 4" id="KW-0479">Metal-binding</keyword>
<name>A0A1Z4LRN6_9CYAN</name>
<dbReference type="EMBL" id="AP018227">
    <property type="protein sequence ID" value="BAY83909.1"/>
    <property type="molecule type" value="Genomic_DNA"/>
</dbReference>
<dbReference type="InterPro" id="IPR017972">
    <property type="entry name" value="Cyt_P450_CS"/>
</dbReference>
<dbReference type="GO" id="GO:0020037">
    <property type="term" value="F:heme binding"/>
    <property type="evidence" value="ECO:0007669"/>
    <property type="project" value="InterPro"/>
</dbReference>
<dbReference type="PRINTS" id="PR00385">
    <property type="entry name" value="P450"/>
</dbReference>
<evidence type="ECO:0000256" key="4">
    <source>
        <dbReference type="RuleBase" id="RU000461"/>
    </source>
</evidence>
<evidence type="ECO:0000256" key="3">
    <source>
        <dbReference type="PIRSR" id="PIRSR602401-1"/>
    </source>
</evidence>
<keyword evidence="6" id="KW-1185">Reference proteome</keyword>
<feature type="binding site" description="axial binding residue" evidence="3">
    <location>
        <position position="368"/>
    </location>
    <ligand>
        <name>heme</name>
        <dbReference type="ChEBI" id="CHEBI:30413"/>
    </ligand>
    <ligandPart>
        <name>Fe</name>
        <dbReference type="ChEBI" id="CHEBI:18248"/>
    </ligandPart>
</feature>
<evidence type="ECO:0000256" key="1">
    <source>
        <dbReference type="ARBA" id="ARBA00001971"/>
    </source>
</evidence>
<dbReference type="Pfam" id="PF00067">
    <property type="entry name" value="p450"/>
    <property type="match status" value="1"/>
</dbReference>
<keyword evidence="4" id="KW-0503">Monooxygenase</keyword>
<dbReference type="GO" id="GO:0004497">
    <property type="term" value="F:monooxygenase activity"/>
    <property type="evidence" value="ECO:0007669"/>
    <property type="project" value="UniProtKB-KW"/>
</dbReference>
<evidence type="ECO:0000313" key="5">
    <source>
        <dbReference type="EMBL" id="BAY83909.1"/>
    </source>
</evidence>
<sequence>MSFLEDCTKRYGDIFTLHFTYVSIVIISNSKALQKLLNDREFIAPGDSNKVIEPVVGSNSVITISGEKHRRQRQLLMPPFHGDRMRTYGETINNITQEIIADWQTTEPFNVREEMQKITLRVIMQAVFGLYKGKRAAEIENHIQEFLEAGGSPLGSMILFFPKLQRDMGSLTPWGNFLYHREQADKLLYQEIDERRKNADDSRTDIMSMLMASRDEQGEAMTDEELRDELMTLLFAGHETTATALTWALYWIHKLPEVKEKLLAELESLGENPDSNTILKLPYLNAVYCETLRIYPVAMLTFRREVASPVSLVGHELEPGTQVMGSIYSIHHDEELYPEPDKFRPERFLERQFSPYEFIPFGGGTRRCIGMALAQFEMKLILAKIILNLDLNLVTSGEVKAKRRGVVTGPNRPIEMVVNSQQVAKSRSLQTIG</sequence>
<accession>A0A1Z4LRN6</accession>
<protein>
    <submittedName>
        <fullName evidence="5">Cytochrome P450</fullName>
    </submittedName>
</protein>
<dbReference type="InterPro" id="IPR002401">
    <property type="entry name" value="Cyt_P450_E_grp-I"/>
</dbReference>
<dbReference type="PANTHER" id="PTHR24305:SF166">
    <property type="entry name" value="CYTOCHROME P450 12A4, MITOCHONDRIAL-RELATED"/>
    <property type="match status" value="1"/>
</dbReference>
<dbReference type="PRINTS" id="PR00463">
    <property type="entry name" value="EP450I"/>
</dbReference>
<dbReference type="Gene3D" id="1.10.630.10">
    <property type="entry name" value="Cytochrome P450"/>
    <property type="match status" value="1"/>
</dbReference>
<reference evidence="5 6" key="1">
    <citation type="submission" date="2017-06" db="EMBL/GenBank/DDBJ databases">
        <title>Genome sequencing of cyanobaciteial culture collection at National Institute for Environmental Studies (NIES).</title>
        <authorList>
            <person name="Hirose Y."/>
            <person name="Shimura Y."/>
            <person name="Fujisawa T."/>
            <person name="Nakamura Y."/>
            <person name="Kawachi M."/>
        </authorList>
    </citation>
    <scope>NUCLEOTIDE SEQUENCE [LARGE SCALE GENOMIC DNA]</scope>
    <source>
        <strain evidence="5 6">NIES-267</strain>
    </source>
</reference>
<keyword evidence="3 4" id="KW-0349">Heme</keyword>
<evidence type="ECO:0000313" key="6">
    <source>
        <dbReference type="Proteomes" id="UP000218418"/>
    </source>
</evidence>